<gene>
    <name evidence="1" type="ORF">HX37_17585</name>
</gene>
<reference evidence="1" key="1">
    <citation type="submission" date="2018-07" db="EMBL/GenBank/DDBJ databases">
        <authorList>
            <consortium name="GenomeTrakr network: Whole genome sequencing for foodborne pathogen traceback"/>
        </authorList>
    </citation>
    <scope>NUCLEOTIDE SEQUENCE</scope>
    <source>
        <strain evidence="1">CFSAN018538</strain>
    </source>
</reference>
<name>A0A5U2F6H6_SALER</name>
<protein>
    <submittedName>
        <fullName evidence="1">Uncharacterized protein</fullName>
    </submittedName>
</protein>
<sequence>MADKTGLIITGGVPAGGDDYIDSQELLVMVNDARKECGQKPIRNNDFVARIRDELSGEGYETFVTPMDSKKGGADHEVIGMRRKQALRVAARESKSVRRLLA</sequence>
<organism evidence="1">
    <name type="scientific">Salmonella enterica</name>
    <name type="common">Salmonella choleraesuis</name>
    <dbReference type="NCBI Taxonomy" id="28901"/>
    <lineage>
        <taxon>Bacteria</taxon>
        <taxon>Pseudomonadati</taxon>
        <taxon>Pseudomonadota</taxon>
        <taxon>Gammaproteobacteria</taxon>
        <taxon>Enterobacterales</taxon>
        <taxon>Enterobacteriaceae</taxon>
        <taxon>Salmonella</taxon>
    </lineage>
</organism>
<dbReference type="AlphaFoldDB" id="A0A5U2F6H6"/>
<proteinExistence type="predicted"/>
<accession>A0A5U2F6H6</accession>
<evidence type="ECO:0000313" key="1">
    <source>
        <dbReference type="EMBL" id="EBP0012585.1"/>
    </source>
</evidence>
<comment type="caution">
    <text evidence="1">The sequence shown here is derived from an EMBL/GenBank/DDBJ whole genome shotgun (WGS) entry which is preliminary data.</text>
</comment>
<dbReference type="EMBL" id="AAGKHU010000066">
    <property type="protein sequence ID" value="EBP0012585.1"/>
    <property type="molecule type" value="Genomic_DNA"/>
</dbReference>